<accession>A0A3M0G8X0</accession>
<dbReference type="OrthoDB" id="9814159at2"/>
<comment type="caution">
    <text evidence="2">The sequence shown here is derived from an EMBL/GenBank/DDBJ whole genome shotgun (WGS) entry which is preliminary data.</text>
</comment>
<dbReference type="InterPro" id="IPR036705">
    <property type="entry name" value="Ribosyl_crysJ1_sf"/>
</dbReference>
<dbReference type="InterPro" id="IPR005502">
    <property type="entry name" value="Ribosyl_crysJ1"/>
</dbReference>
<dbReference type="PANTHER" id="PTHR16222:SF12">
    <property type="entry name" value="ADP-RIBOSYLGLYCOHYDROLASE-RELATED"/>
    <property type="match status" value="1"/>
</dbReference>
<keyword evidence="1" id="KW-0479">Metal-binding</keyword>
<feature type="binding site" evidence="1">
    <location>
        <position position="402"/>
    </location>
    <ligand>
        <name>Mg(2+)</name>
        <dbReference type="ChEBI" id="CHEBI:18420"/>
        <label>1</label>
    </ligand>
</feature>
<name>A0A3M0G8X0_9ACTN</name>
<evidence type="ECO:0000313" key="3">
    <source>
        <dbReference type="Proteomes" id="UP000275256"/>
    </source>
</evidence>
<feature type="binding site" evidence="1">
    <location>
        <position position="399"/>
    </location>
    <ligand>
        <name>Mg(2+)</name>
        <dbReference type="ChEBI" id="CHEBI:18420"/>
        <label>1</label>
    </ligand>
</feature>
<evidence type="ECO:0000313" key="2">
    <source>
        <dbReference type="EMBL" id="RMB61364.1"/>
    </source>
</evidence>
<evidence type="ECO:0000256" key="1">
    <source>
        <dbReference type="PIRSR" id="PIRSR605502-1"/>
    </source>
</evidence>
<dbReference type="SUPFAM" id="SSF101478">
    <property type="entry name" value="ADP-ribosylglycohydrolase"/>
    <property type="match status" value="1"/>
</dbReference>
<keyword evidence="2" id="KW-0378">Hydrolase</keyword>
<dbReference type="AlphaFoldDB" id="A0A3M0G8X0"/>
<keyword evidence="1" id="KW-0460">Magnesium</keyword>
<dbReference type="GO" id="GO:0046872">
    <property type="term" value="F:metal ion binding"/>
    <property type="evidence" value="ECO:0007669"/>
    <property type="project" value="UniProtKB-KW"/>
</dbReference>
<protein>
    <submittedName>
        <fullName evidence="2">ADP-ribosylglycohydrolase family protein</fullName>
    </submittedName>
</protein>
<dbReference type="Gene3D" id="1.10.4080.10">
    <property type="entry name" value="ADP-ribosylation/Crystallin J1"/>
    <property type="match status" value="1"/>
</dbReference>
<comment type="cofactor">
    <cofactor evidence="1">
        <name>Mg(2+)</name>
        <dbReference type="ChEBI" id="CHEBI:18420"/>
    </cofactor>
    <text evidence="1">Binds 2 magnesium ions per subunit.</text>
</comment>
<organism evidence="2 3">
    <name type="scientific">Tessaracoccus antarcticus</name>
    <dbReference type="NCBI Taxonomy" id="2479848"/>
    <lineage>
        <taxon>Bacteria</taxon>
        <taxon>Bacillati</taxon>
        <taxon>Actinomycetota</taxon>
        <taxon>Actinomycetes</taxon>
        <taxon>Propionibacteriales</taxon>
        <taxon>Propionibacteriaceae</taxon>
        <taxon>Tessaracoccus</taxon>
    </lineage>
</organism>
<dbReference type="Proteomes" id="UP000275256">
    <property type="component" value="Unassembled WGS sequence"/>
</dbReference>
<keyword evidence="3" id="KW-1185">Reference proteome</keyword>
<reference evidence="2 3" key="1">
    <citation type="submission" date="2018-10" db="EMBL/GenBank/DDBJ databases">
        <title>Tessaracoccus antarcticuss sp. nov., isolated from sediment.</title>
        <authorList>
            <person name="Zhou L.Y."/>
            <person name="Du Z.J."/>
        </authorList>
    </citation>
    <scope>NUCLEOTIDE SEQUENCE [LARGE SCALE GENOMIC DNA]</scope>
    <source>
        <strain evidence="2 3">JDX10</strain>
    </source>
</reference>
<sequence length="469" mass="49762">MTRLTWAHPEDLLAHELVASTAFGRDAAALATISERWESAGGSLVPAVSGASDEHSDLRHLARRLLDELDALPAVEDPAQPEGIEEILAAADPLPLLEGAGDDFDDRVRGGWLGRSAGCVLGKPVEKIPRQGIEEIARFTGNWPITGYFTAVGLPDDVAGRWPWNRRSAPTSLAETISGIPEDDDLNFALLALALAEGGNFDTDDVATLWLNNLPAGRVFTAERAAYRNLLDAWPTDEVAEHRNPFREWIGALIRADVFGWVNPGRPVAAARQAWVDARLTHRRAGVYAAMWSAALCSAAVVVRADDPDPVSSVLAAGVAVVPSHSRFAADVRFGDATAARATSLEAGLDALHERFSGMHWVHARNNAATIAFALRWAARGPALDFGAGIAAAVATGWDTDSTGATVGSVLGAMVGAAHLPRSWIAPFETDGPPSISTSIPGSPMQAVDDLTRRTCAVAQQRLSRGVVL</sequence>
<feature type="binding site" evidence="1">
    <location>
        <position position="401"/>
    </location>
    <ligand>
        <name>Mg(2+)</name>
        <dbReference type="ChEBI" id="CHEBI:18420"/>
        <label>1</label>
    </ligand>
</feature>
<dbReference type="GO" id="GO:0016787">
    <property type="term" value="F:hydrolase activity"/>
    <property type="evidence" value="ECO:0007669"/>
    <property type="project" value="UniProtKB-KW"/>
</dbReference>
<dbReference type="RefSeq" id="WP_121899912.1">
    <property type="nucleotide sequence ID" value="NZ_REFW01000001.1"/>
</dbReference>
<proteinExistence type="predicted"/>
<dbReference type="PANTHER" id="PTHR16222">
    <property type="entry name" value="ADP-RIBOSYLGLYCOHYDROLASE"/>
    <property type="match status" value="1"/>
</dbReference>
<gene>
    <name evidence="2" type="ORF">EAX62_01505</name>
</gene>
<dbReference type="EMBL" id="REFW01000001">
    <property type="protein sequence ID" value="RMB61364.1"/>
    <property type="molecule type" value="Genomic_DNA"/>
</dbReference>
<dbReference type="InterPro" id="IPR050792">
    <property type="entry name" value="ADP-ribosylglycohydrolase"/>
</dbReference>
<dbReference type="Pfam" id="PF03747">
    <property type="entry name" value="ADP_ribosyl_GH"/>
    <property type="match status" value="1"/>
</dbReference>